<protein>
    <submittedName>
        <fullName evidence="7">PRKCSH_1 domain-containing protein</fullName>
    </submittedName>
</protein>
<sequence>MEAEAARKEFDELNNKIIELDNQIREAESFIDQDYDTDFAWAALKGKCFDLNEKQYTYTLCMFERTTQKDKSGYGETGLGNWKEWSGLTERKYSKQSYKDGQQCWNGPQRSTEVEIQCGETSELVEATEPAKCEYYFVFRTPAACVDPDRDQSQHMEL</sequence>
<dbReference type="InterPro" id="IPR039794">
    <property type="entry name" value="Gtb1-like"/>
</dbReference>
<evidence type="ECO:0000313" key="6">
    <source>
        <dbReference type="Proteomes" id="UP000050761"/>
    </source>
</evidence>
<keyword evidence="2" id="KW-1015">Disulfide bond</keyword>
<evidence type="ECO:0000256" key="1">
    <source>
        <dbReference type="ARBA" id="ARBA00022729"/>
    </source>
</evidence>
<dbReference type="WBParaSite" id="HPBE_0000250701-mRNA-1">
    <property type="protein sequence ID" value="HPBE_0000250701-mRNA-1"/>
    <property type="gene ID" value="HPBE_0000250701"/>
</dbReference>
<reference evidence="5 6" key="1">
    <citation type="submission" date="2018-11" db="EMBL/GenBank/DDBJ databases">
        <authorList>
            <consortium name="Pathogen Informatics"/>
        </authorList>
    </citation>
    <scope>NUCLEOTIDE SEQUENCE [LARGE SCALE GENOMIC DNA]</scope>
</reference>
<dbReference type="PANTHER" id="PTHR12630">
    <property type="entry name" value="N-LINKED OLIGOSACCHARIDE PROCESSING"/>
    <property type="match status" value="1"/>
</dbReference>
<organism evidence="6 7">
    <name type="scientific">Heligmosomoides polygyrus</name>
    <name type="common">Parasitic roundworm</name>
    <dbReference type="NCBI Taxonomy" id="6339"/>
    <lineage>
        <taxon>Eukaryota</taxon>
        <taxon>Metazoa</taxon>
        <taxon>Ecdysozoa</taxon>
        <taxon>Nematoda</taxon>
        <taxon>Chromadorea</taxon>
        <taxon>Rhabditida</taxon>
        <taxon>Rhabditina</taxon>
        <taxon>Rhabditomorpha</taxon>
        <taxon>Strongyloidea</taxon>
        <taxon>Heligmosomidae</taxon>
        <taxon>Heligmosomoides</taxon>
    </lineage>
</organism>
<feature type="domain" description="MRH" evidence="4">
    <location>
        <begin position="46"/>
        <end position="147"/>
    </location>
</feature>
<evidence type="ECO:0000259" key="4">
    <source>
        <dbReference type="PROSITE" id="PS51914"/>
    </source>
</evidence>
<dbReference type="GO" id="GO:0006491">
    <property type="term" value="P:N-glycan processing"/>
    <property type="evidence" value="ECO:0007669"/>
    <property type="project" value="TreeGrafter"/>
</dbReference>
<name>A0A183F8L5_HELPZ</name>
<dbReference type="Gene3D" id="2.70.130.10">
    <property type="entry name" value="Mannose-6-phosphate receptor binding domain"/>
    <property type="match status" value="1"/>
</dbReference>
<evidence type="ECO:0000256" key="2">
    <source>
        <dbReference type="ARBA" id="ARBA00023157"/>
    </source>
</evidence>
<keyword evidence="1" id="KW-0732">Signal</keyword>
<evidence type="ECO:0000313" key="5">
    <source>
        <dbReference type="EMBL" id="VDO25804.1"/>
    </source>
</evidence>
<dbReference type="OrthoDB" id="28322at2759"/>
<evidence type="ECO:0000256" key="3">
    <source>
        <dbReference type="SAM" id="Coils"/>
    </source>
</evidence>
<proteinExistence type="predicted"/>
<dbReference type="InterPro" id="IPR036607">
    <property type="entry name" value="PRKCSH"/>
</dbReference>
<dbReference type="EMBL" id="UZAH01003900">
    <property type="protein sequence ID" value="VDO25804.1"/>
    <property type="molecule type" value="Genomic_DNA"/>
</dbReference>
<dbReference type="PROSITE" id="PS51914">
    <property type="entry name" value="MRH"/>
    <property type="match status" value="1"/>
</dbReference>
<dbReference type="GO" id="GO:0017177">
    <property type="term" value="C:glucosidase II complex"/>
    <property type="evidence" value="ECO:0007669"/>
    <property type="project" value="TreeGrafter"/>
</dbReference>
<keyword evidence="6" id="KW-1185">Reference proteome</keyword>
<dbReference type="SUPFAM" id="SSF50911">
    <property type="entry name" value="Mannose 6-phosphate receptor domain"/>
    <property type="match status" value="1"/>
</dbReference>
<reference evidence="7" key="2">
    <citation type="submission" date="2019-09" db="UniProtKB">
        <authorList>
            <consortium name="WormBaseParasite"/>
        </authorList>
    </citation>
    <scope>IDENTIFICATION</scope>
</reference>
<gene>
    <name evidence="5" type="ORF">HPBE_LOCUS2508</name>
</gene>
<feature type="coiled-coil region" evidence="3">
    <location>
        <begin position="3"/>
        <end position="30"/>
    </location>
</feature>
<dbReference type="PANTHER" id="PTHR12630:SF1">
    <property type="entry name" value="GLUCOSIDASE 2 SUBUNIT BETA"/>
    <property type="match status" value="1"/>
</dbReference>
<dbReference type="Pfam" id="PF13015">
    <property type="entry name" value="PRKCSH_1"/>
    <property type="match status" value="1"/>
</dbReference>
<evidence type="ECO:0000313" key="7">
    <source>
        <dbReference type="WBParaSite" id="HPBE_0000250701-mRNA-1"/>
    </source>
</evidence>
<accession>A0A3P7URC5</accession>
<dbReference type="InterPro" id="IPR044865">
    <property type="entry name" value="MRH_dom"/>
</dbReference>
<accession>A0A183F8L5</accession>
<keyword evidence="3" id="KW-0175">Coiled coil</keyword>
<dbReference type="AlphaFoldDB" id="A0A183F8L5"/>
<dbReference type="InterPro" id="IPR009011">
    <property type="entry name" value="Man6P_isomerase_rcpt-bd_dom_sf"/>
</dbReference>
<dbReference type="Proteomes" id="UP000050761">
    <property type="component" value="Unassembled WGS sequence"/>
</dbReference>